<keyword evidence="3" id="KW-1185">Reference proteome</keyword>
<dbReference type="Proteomes" id="UP000265000">
    <property type="component" value="Unplaced"/>
</dbReference>
<evidence type="ECO:0000313" key="2">
    <source>
        <dbReference type="Ensembl" id="ENSFHEP00000033911.1"/>
    </source>
</evidence>
<protein>
    <submittedName>
        <fullName evidence="2">Uncharacterized protein</fullName>
    </submittedName>
</protein>
<dbReference type="PANTHER" id="PTHR22826:SF115">
    <property type="entry name" value="GUANINE NUCLEOTIDE EXCHANGE FACTOR DBS"/>
    <property type="match status" value="1"/>
</dbReference>
<keyword evidence="1" id="KW-0344">Guanine-nucleotide releasing factor</keyword>
<dbReference type="GO" id="GO:0035025">
    <property type="term" value="P:positive regulation of Rho protein signal transduction"/>
    <property type="evidence" value="ECO:0007669"/>
    <property type="project" value="TreeGrafter"/>
</dbReference>
<reference evidence="2" key="1">
    <citation type="submission" date="2025-08" db="UniProtKB">
        <authorList>
            <consortium name="Ensembl"/>
        </authorList>
    </citation>
    <scope>IDENTIFICATION</scope>
</reference>
<name>A0A3Q2R0D8_FUNHE</name>
<accession>A0A3Q2R0D8</accession>
<dbReference type="GO" id="GO:0005737">
    <property type="term" value="C:cytoplasm"/>
    <property type="evidence" value="ECO:0007669"/>
    <property type="project" value="TreeGrafter"/>
</dbReference>
<dbReference type="GO" id="GO:0005085">
    <property type="term" value="F:guanyl-nucleotide exchange factor activity"/>
    <property type="evidence" value="ECO:0007669"/>
    <property type="project" value="UniProtKB-KW"/>
</dbReference>
<dbReference type="STRING" id="8078.ENSFHEP00000033911"/>
<proteinExistence type="predicted"/>
<evidence type="ECO:0000256" key="1">
    <source>
        <dbReference type="ARBA" id="ARBA00022658"/>
    </source>
</evidence>
<organism evidence="2 3">
    <name type="scientific">Fundulus heteroclitus</name>
    <name type="common">Killifish</name>
    <name type="synonym">Mummichog</name>
    <dbReference type="NCBI Taxonomy" id="8078"/>
    <lineage>
        <taxon>Eukaryota</taxon>
        <taxon>Metazoa</taxon>
        <taxon>Chordata</taxon>
        <taxon>Craniata</taxon>
        <taxon>Vertebrata</taxon>
        <taxon>Euteleostomi</taxon>
        <taxon>Actinopterygii</taxon>
        <taxon>Neopterygii</taxon>
        <taxon>Teleostei</taxon>
        <taxon>Neoteleostei</taxon>
        <taxon>Acanthomorphata</taxon>
        <taxon>Ovalentaria</taxon>
        <taxon>Atherinomorphae</taxon>
        <taxon>Cyprinodontiformes</taxon>
        <taxon>Fundulidae</taxon>
        <taxon>Fundulus</taxon>
    </lineage>
</organism>
<dbReference type="PANTHER" id="PTHR22826">
    <property type="entry name" value="RHO GUANINE EXCHANGE FACTOR-RELATED"/>
    <property type="match status" value="1"/>
</dbReference>
<dbReference type="InterPro" id="IPR051336">
    <property type="entry name" value="RhoGEF_Guanine_NuclExch_SF"/>
</dbReference>
<dbReference type="GeneTree" id="ENSGT00940000176139"/>
<dbReference type="AlphaFoldDB" id="A0A3Q2R0D8"/>
<reference evidence="2" key="2">
    <citation type="submission" date="2025-09" db="UniProtKB">
        <authorList>
            <consortium name="Ensembl"/>
        </authorList>
    </citation>
    <scope>IDENTIFICATION</scope>
</reference>
<evidence type="ECO:0000313" key="3">
    <source>
        <dbReference type="Proteomes" id="UP000265000"/>
    </source>
</evidence>
<sequence>MGQKASLAEDVDDAVEVLSATSDDILQKEDGPLLAAQIGSELQKRFAILPGCRGIDGHPVIFLPEFPAFDELPEEEFQNVLRYLTSVPRLVFLLFLRHAGRGGARRNTVCCQQMPLQ</sequence>
<dbReference type="Ensembl" id="ENSFHET00000028661.1">
    <property type="protein sequence ID" value="ENSFHEP00000033911.1"/>
    <property type="gene ID" value="ENSFHEG00000021320.1"/>
</dbReference>